<keyword evidence="7 10" id="KW-0811">Translocation</keyword>
<feature type="transmembrane region" description="Helical" evidence="10">
    <location>
        <begin position="118"/>
        <end position="138"/>
    </location>
</feature>
<name>A0A5E6M501_9BACT</name>
<keyword evidence="10" id="KW-1003">Cell membrane</keyword>
<accession>A0A5E6M501</accession>
<evidence type="ECO:0000256" key="7">
    <source>
        <dbReference type="ARBA" id="ARBA00023010"/>
    </source>
</evidence>
<evidence type="ECO:0000256" key="4">
    <source>
        <dbReference type="ARBA" id="ARBA00022692"/>
    </source>
</evidence>
<reference evidence="12" key="1">
    <citation type="submission" date="2019-09" db="EMBL/GenBank/DDBJ databases">
        <authorList>
            <person name="Cremers G."/>
        </authorList>
    </citation>
    <scope>NUCLEOTIDE SEQUENCE [LARGE SCALE GENOMIC DNA]</scope>
    <source>
        <strain evidence="12">3B</strain>
    </source>
</reference>
<dbReference type="InterPro" id="IPR026593">
    <property type="entry name" value="SecY"/>
</dbReference>
<dbReference type="InterPro" id="IPR002208">
    <property type="entry name" value="SecY/SEC61-alpha"/>
</dbReference>
<feature type="transmembrane region" description="Helical" evidence="10">
    <location>
        <begin position="199"/>
        <end position="220"/>
    </location>
</feature>
<dbReference type="GO" id="GO:0005886">
    <property type="term" value="C:plasma membrane"/>
    <property type="evidence" value="ECO:0007669"/>
    <property type="project" value="UniProtKB-SubCell"/>
</dbReference>
<feature type="transmembrane region" description="Helical" evidence="10">
    <location>
        <begin position="387"/>
        <end position="405"/>
    </location>
</feature>
<feature type="transmembrane region" description="Helical" evidence="10">
    <location>
        <begin position="411"/>
        <end position="432"/>
    </location>
</feature>
<evidence type="ECO:0000256" key="9">
    <source>
        <dbReference type="ARBA" id="ARBA00039733"/>
    </source>
</evidence>
<evidence type="ECO:0000256" key="1">
    <source>
        <dbReference type="ARBA" id="ARBA00004141"/>
    </source>
</evidence>
<evidence type="ECO:0000256" key="11">
    <source>
        <dbReference type="RuleBase" id="RU004349"/>
    </source>
</evidence>
<comment type="caution">
    <text evidence="12">The sequence shown here is derived from an EMBL/GenBank/DDBJ whole genome shotgun (WGS) entry which is preliminary data.</text>
</comment>
<evidence type="ECO:0000256" key="8">
    <source>
        <dbReference type="ARBA" id="ARBA00023136"/>
    </source>
</evidence>
<dbReference type="InterPro" id="IPR030659">
    <property type="entry name" value="SecY_CS"/>
</dbReference>
<comment type="caution">
    <text evidence="10">Lacks conserved residue(s) required for the propagation of feature annotation.</text>
</comment>
<dbReference type="PROSITE" id="PS00756">
    <property type="entry name" value="SECY_2"/>
    <property type="match status" value="1"/>
</dbReference>
<dbReference type="RefSeq" id="WP_142524317.1">
    <property type="nucleotide sequence ID" value="NZ_CABFUZ020000026.1"/>
</dbReference>
<dbReference type="AlphaFoldDB" id="A0A5E6M501"/>
<dbReference type="InterPro" id="IPR023201">
    <property type="entry name" value="SecY_dom_sf"/>
</dbReference>
<dbReference type="GO" id="GO:0065002">
    <property type="term" value="P:intracellular protein transmembrane transport"/>
    <property type="evidence" value="ECO:0007669"/>
    <property type="project" value="UniProtKB-UniRule"/>
</dbReference>
<dbReference type="PANTHER" id="PTHR10906">
    <property type="entry name" value="SECY/SEC61-ALPHA FAMILY MEMBER"/>
    <property type="match status" value="1"/>
</dbReference>
<evidence type="ECO:0000256" key="3">
    <source>
        <dbReference type="ARBA" id="ARBA00022448"/>
    </source>
</evidence>
<dbReference type="SUPFAM" id="SSF103491">
    <property type="entry name" value="Preprotein translocase SecY subunit"/>
    <property type="match status" value="1"/>
</dbReference>
<comment type="subcellular location">
    <subcellularLocation>
        <location evidence="10">Cell membrane</location>
        <topology evidence="10">Multi-pass membrane protein</topology>
    </subcellularLocation>
    <subcellularLocation>
        <location evidence="1">Membrane</location>
        <topology evidence="1">Multi-pass membrane protein</topology>
    </subcellularLocation>
</comment>
<dbReference type="PIRSF" id="PIRSF004557">
    <property type="entry name" value="SecY"/>
    <property type="match status" value="1"/>
</dbReference>
<evidence type="ECO:0000256" key="5">
    <source>
        <dbReference type="ARBA" id="ARBA00022927"/>
    </source>
</evidence>
<dbReference type="Proteomes" id="UP000381693">
    <property type="component" value="Unassembled WGS sequence"/>
</dbReference>
<feature type="transmembrane region" description="Helical" evidence="10">
    <location>
        <begin position="330"/>
        <end position="347"/>
    </location>
</feature>
<keyword evidence="13" id="KW-1185">Reference proteome</keyword>
<dbReference type="PRINTS" id="PR00303">
    <property type="entry name" value="SECYTRNLCASE"/>
</dbReference>
<evidence type="ECO:0000313" key="13">
    <source>
        <dbReference type="Proteomes" id="UP000381693"/>
    </source>
</evidence>
<proteinExistence type="inferred from homology"/>
<keyword evidence="8 10" id="KW-0472">Membrane</keyword>
<protein>
    <recommendedName>
        <fullName evidence="9 10">Protein translocase subunit SecY</fullName>
    </recommendedName>
</protein>
<dbReference type="Gene3D" id="1.10.3370.10">
    <property type="entry name" value="SecY subunit domain"/>
    <property type="match status" value="1"/>
</dbReference>
<keyword evidence="5 10" id="KW-0653">Protein transport</keyword>
<comment type="function">
    <text evidence="10">The central subunit of the protein translocation channel SecYEG. Consists of two halves formed by TMs 1-5 and 6-10. These two domains form a lateral gate at the front which open onto the bilayer between TMs 2 and 7, and are clamped together by SecE at the back. The channel is closed by both a pore ring composed of hydrophobic SecY resides and a short helix (helix 2A) on the extracellular side of the membrane which forms a plug. The plug probably moves laterally to allow the channel to open. The ring and the pore may move independently.</text>
</comment>
<gene>
    <name evidence="10" type="primary">secY</name>
    <name evidence="12" type="ORF">MAMC_00168</name>
</gene>
<dbReference type="OrthoDB" id="9809248at2"/>
<comment type="similarity">
    <text evidence="2 10 11">Belongs to the SecY/SEC61-alpha family.</text>
</comment>
<feature type="transmembrane region" description="Helical" evidence="10">
    <location>
        <begin position="477"/>
        <end position="496"/>
    </location>
</feature>
<comment type="subunit">
    <text evidence="10">Component of the Sec protein translocase complex. Heterotrimer consisting of SecY, SecE and SecG subunits. The heterotrimers can form oligomers, although 1 heterotrimer is thought to be able to translocate proteins. Interacts with the ribosome. Interacts with SecDF, and other proteins may be involved. Interacts with SecA.</text>
</comment>
<dbReference type="GO" id="GO:0043952">
    <property type="term" value="P:protein transport by the Sec complex"/>
    <property type="evidence" value="ECO:0007669"/>
    <property type="project" value="UniProtKB-UniRule"/>
</dbReference>
<feature type="transmembrane region" description="Helical" evidence="10">
    <location>
        <begin position="288"/>
        <end position="310"/>
    </location>
</feature>
<evidence type="ECO:0000313" key="12">
    <source>
        <dbReference type="EMBL" id="VVM04652.1"/>
    </source>
</evidence>
<feature type="transmembrane region" description="Helical" evidence="10">
    <location>
        <begin position="167"/>
        <end position="187"/>
    </location>
</feature>
<organism evidence="12 13">
    <name type="scientific">Methylacidimicrobium cyclopophantes</name>
    <dbReference type="NCBI Taxonomy" id="1041766"/>
    <lineage>
        <taxon>Bacteria</taxon>
        <taxon>Pseudomonadati</taxon>
        <taxon>Verrucomicrobiota</taxon>
        <taxon>Methylacidimicrobium</taxon>
    </lineage>
</organism>
<evidence type="ECO:0000256" key="10">
    <source>
        <dbReference type="HAMAP-Rule" id="MF_01465"/>
    </source>
</evidence>
<keyword evidence="4 10" id="KW-0812">Transmembrane</keyword>
<dbReference type="GO" id="GO:0006605">
    <property type="term" value="P:protein targeting"/>
    <property type="evidence" value="ECO:0007669"/>
    <property type="project" value="UniProtKB-UniRule"/>
</dbReference>
<dbReference type="NCBIfam" id="TIGR00967">
    <property type="entry name" value="3a0501s007"/>
    <property type="match status" value="1"/>
</dbReference>
<keyword evidence="3 10" id="KW-0813">Transport</keyword>
<keyword evidence="6 10" id="KW-1133">Transmembrane helix</keyword>
<evidence type="ECO:0000256" key="6">
    <source>
        <dbReference type="ARBA" id="ARBA00022989"/>
    </source>
</evidence>
<dbReference type="HAMAP" id="MF_01465">
    <property type="entry name" value="SecY"/>
    <property type="match status" value="1"/>
</dbReference>
<evidence type="ECO:0000256" key="2">
    <source>
        <dbReference type="ARBA" id="ARBA00005751"/>
    </source>
</evidence>
<sequence length="498" mass="53446">MVSAFVNCFKIPELRQRILFTLAVIVVVRLGSAVPCPGVNPNVLSEYFRTVIDQQSQGSVVGMLNLFSGGALENCALFSLSVMPYISASIMIQLLTTVVPSLGKLAREEGGREKLTQYARVLTGLLCLFQGYLLAVGFENPESIPLLHGITSVIERLGVPLVPDPGWAFRLMTVLSLTSGTMLLMWLGEQITDKGIGNGVSLIITIGILARLPAALLQGWSKLVSPSSISASSPLLVALLLVFLFGVVAATVAMTQGVRKIVVHYAKQVRGNKVYGGQSTFLPLKVNYAGVMPLIFAQAILLFPSTIIGFLFPNSPAAARFATSLSAGGLYYGITVLLVFFFSYFWVATQFNPVQIADDLKKHGGFIPGIRPGQPTAEFLDFSMTRLTLAGAAFLSALAVLPMLVQSLLGIPAITAQFFGGTSLLIVVGVVLDTMRQTETYLLQRRYDGFLKRGKIRGRSTFGPAGRTGPVQEGTLVWLYALIGLLVIAGVTISLAKH</sequence>
<dbReference type="EMBL" id="CABFUZ020000026">
    <property type="protein sequence ID" value="VVM04652.1"/>
    <property type="molecule type" value="Genomic_DNA"/>
</dbReference>
<feature type="transmembrane region" description="Helical" evidence="10">
    <location>
        <begin position="232"/>
        <end position="254"/>
    </location>
</feature>
<dbReference type="FunFam" id="1.10.3370.10:FF:000001">
    <property type="entry name" value="Preprotein translocase subunit SecY"/>
    <property type="match status" value="1"/>
</dbReference>
<dbReference type="Pfam" id="PF00344">
    <property type="entry name" value="SecY"/>
    <property type="match status" value="1"/>
</dbReference>